<dbReference type="GO" id="GO:0015031">
    <property type="term" value="P:protein transport"/>
    <property type="evidence" value="ECO:0007669"/>
    <property type="project" value="UniProtKB-KW"/>
</dbReference>
<dbReference type="RGD" id="1307154">
    <property type="gene designation" value="Dnajc15"/>
</dbReference>
<keyword evidence="2" id="KW-0999">Mitochondrion inner membrane</keyword>
<name>A0A8I6ASF9_RAT</name>
<keyword evidence="3" id="KW-0813">Transport</keyword>
<feature type="domain" description="J" evidence="6">
    <location>
        <begin position="101"/>
        <end position="154"/>
    </location>
</feature>
<dbReference type="Gene3D" id="1.10.287.110">
    <property type="entry name" value="DnaJ domain"/>
    <property type="match status" value="1"/>
</dbReference>
<dbReference type="AGR" id="RGD:1307154"/>
<evidence type="ECO:0000259" key="6">
    <source>
        <dbReference type="PROSITE" id="PS50076"/>
    </source>
</evidence>
<keyword evidence="5" id="KW-0472">Membrane</keyword>
<keyword evidence="3" id="KW-0811">Translocation</keyword>
<organism evidence="7 8">
    <name type="scientific">Rattus norvegicus</name>
    <name type="common">Rat</name>
    <dbReference type="NCBI Taxonomy" id="10116"/>
    <lineage>
        <taxon>Eukaryota</taxon>
        <taxon>Metazoa</taxon>
        <taxon>Chordata</taxon>
        <taxon>Craniata</taxon>
        <taxon>Vertebrata</taxon>
        <taxon>Euteleostomi</taxon>
        <taxon>Mammalia</taxon>
        <taxon>Eutheria</taxon>
        <taxon>Euarchontoglires</taxon>
        <taxon>Glires</taxon>
        <taxon>Rodentia</taxon>
        <taxon>Myomorpha</taxon>
        <taxon>Muroidea</taxon>
        <taxon>Muridae</taxon>
        <taxon>Murinae</taxon>
        <taxon>Rattus</taxon>
    </lineage>
</organism>
<dbReference type="InterPro" id="IPR001623">
    <property type="entry name" value="DnaJ_domain"/>
</dbReference>
<keyword evidence="4" id="KW-0496">Mitochondrion</keyword>
<dbReference type="GeneTree" id="ENSGT00940000159907"/>
<reference evidence="7" key="3">
    <citation type="submission" date="2025-09" db="UniProtKB">
        <authorList>
            <consortium name="Ensembl"/>
        </authorList>
    </citation>
    <scope>IDENTIFICATION</scope>
    <source>
        <strain evidence="7">Brown Norway</strain>
    </source>
</reference>
<dbReference type="Proteomes" id="UP000002494">
    <property type="component" value="Chromosome 15"/>
</dbReference>
<dbReference type="InterPro" id="IPR036869">
    <property type="entry name" value="J_dom_sf"/>
</dbReference>
<evidence type="ECO:0000313" key="8">
    <source>
        <dbReference type="Proteomes" id="UP000002494"/>
    </source>
</evidence>
<evidence type="ECO:0007829" key="10">
    <source>
        <dbReference type="PeptideAtlas" id="A0A8I6ASF9"/>
    </source>
</evidence>
<dbReference type="AlphaFoldDB" id="A0A8I6ASF9"/>
<dbReference type="GO" id="GO:0005743">
    <property type="term" value="C:mitochondrial inner membrane"/>
    <property type="evidence" value="ECO:0007669"/>
    <property type="project" value="UniProtKB-SubCell"/>
</dbReference>
<evidence type="ECO:0000313" key="7">
    <source>
        <dbReference type="Ensembl" id="ENSRNOP00000094876.2"/>
    </source>
</evidence>
<evidence type="ECO:0000256" key="2">
    <source>
        <dbReference type="ARBA" id="ARBA00022792"/>
    </source>
</evidence>
<reference evidence="7" key="2">
    <citation type="submission" date="2025-08" db="UniProtKB">
        <authorList>
            <consortium name="Ensembl"/>
        </authorList>
    </citation>
    <scope>IDENTIFICATION</scope>
    <source>
        <strain evidence="7">Brown Norway</strain>
    </source>
</reference>
<keyword evidence="8" id="KW-1185">Reference proteome</keyword>
<dbReference type="PANTHER" id="PTHR12763">
    <property type="match status" value="1"/>
</dbReference>
<evidence type="ECO:0000256" key="5">
    <source>
        <dbReference type="ARBA" id="ARBA00023136"/>
    </source>
</evidence>
<dbReference type="SMART" id="SM00271">
    <property type="entry name" value="DnaJ"/>
    <property type="match status" value="1"/>
</dbReference>
<dbReference type="SUPFAM" id="SSF46565">
    <property type="entry name" value="Chaperone J-domain"/>
    <property type="match status" value="1"/>
</dbReference>
<proteinExistence type="evidence at protein level"/>
<reference evidence="7" key="1">
    <citation type="submission" date="2024-01" db="EMBL/GenBank/DDBJ databases">
        <title>GRCr8: a new rat reference genome assembly contstructed from accurate long reads and long range scaffolding.</title>
        <authorList>
            <person name="Doris P.A."/>
            <person name="Kalbfleisch T."/>
            <person name="Li K."/>
            <person name="Howe K."/>
            <person name="Wood J."/>
        </authorList>
    </citation>
    <scope>NUCLEOTIDE SEQUENCE [LARGE SCALE GENOMIC DNA]</scope>
    <source>
        <strain evidence="7">Brown Norway</strain>
    </source>
</reference>
<dbReference type="PROSITE" id="PS50076">
    <property type="entry name" value="DNAJ_2"/>
    <property type="match status" value="1"/>
</dbReference>
<dbReference type="PANTHER" id="PTHR12763:SF7">
    <property type="entry name" value="DNAJ HOMOLOG SUBFAMILY C MEMBER 15"/>
    <property type="match status" value="1"/>
</dbReference>
<keyword evidence="10" id="KW-1267">Proteomics identification</keyword>
<evidence type="ECO:0000256" key="3">
    <source>
        <dbReference type="ARBA" id="ARBA00023010"/>
    </source>
</evidence>
<sequence>PVRTSLSPRTPRSQLSASSESLNCYGYRWRRDLQRGAALRRIPASFCPKAGRRHRPHSGRYAFQIWKPLEQVLTATARKISSPSFSSYYKGGFEQKMSRREASLILGVSPSAGKAKIRTAHKRIMILNHPDKGGSPYLASKINEAKDLLEASSKAN</sequence>
<dbReference type="CDD" id="cd06257">
    <property type="entry name" value="DnaJ"/>
    <property type="match status" value="1"/>
</dbReference>
<comment type="subcellular location">
    <subcellularLocation>
        <location evidence="1">Mitochondrion inner membrane</location>
        <topology evidence="1">Single-pass membrane protein</topology>
    </subcellularLocation>
</comment>
<evidence type="ECO:0000256" key="4">
    <source>
        <dbReference type="ARBA" id="ARBA00023128"/>
    </source>
</evidence>
<evidence type="ECO:0000256" key="1">
    <source>
        <dbReference type="ARBA" id="ARBA00004434"/>
    </source>
</evidence>
<dbReference type="Ensembl" id="ENSRNOT00000099928.2">
    <property type="protein sequence ID" value="ENSRNOP00000094876.2"/>
    <property type="gene ID" value="ENSRNOG00000009063.7"/>
</dbReference>
<evidence type="ECO:0000313" key="9">
    <source>
        <dbReference type="RGD" id="1307154"/>
    </source>
</evidence>
<accession>A0A8I6ASF9</accession>
<protein>
    <submittedName>
        <fullName evidence="7">DnaJ heat shock protein family (Hsp40) member C15</fullName>
    </submittedName>
</protein>
<gene>
    <name evidence="7 9" type="primary">Dnajc15</name>
</gene>
<keyword evidence="3" id="KW-0653">Protein transport</keyword>